<keyword evidence="2" id="KW-1185">Reference proteome</keyword>
<dbReference type="Proteomes" id="UP001149090">
    <property type="component" value="Unassembled WGS sequence"/>
</dbReference>
<dbReference type="EMBL" id="JAPDFW010000067">
    <property type="protein sequence ID" value="KAJ5074945.1"/>
    <property type="molecule type" value="Genomic_DNA"/>
</dbReference>
<comment type="caution">
    <text evidence="1">The sequence shown here is derived from an EMBL/GenBank/DDBJ whole genome shotgun (WGS) entry which is preliminary data.</text>
</comment>
<accession>A0A9Q0LPK9</accession>
<organism evidence="1 2">
    <name type="scientific">Anaeramoeba ignava</name>
    <name type="common">Anaerobic marine amoeba</name>
    <dbReference type="NCBI Taxonomy" id="1746090"/>
    <lineage>
        <taxon>Eukaryota</taxon>
        <taxon>Metamonada</taxon>
        <taxon>Anaeramoebidae</taxon>
        <taxon>Anaeramoeba</taxon>
    </lineage>
</organism>
<dbReference type="AlphaFoldDB" id="A0A9Q0LPK9"/>
<name>A0A9Q0LPK9_ANAIG</name>
<evidence type="ECO:0000313" key="1">
    <source>
        <dbReference type="EMBL" id="KAJ5074945.1"/>
    </source>
</evidence>
<proteinExistence type="predicted"/>
<gene>
    <name evidence="1" type="ORF">M0811_07649</name>
</gene>
<evidence type="ECO:0000313" key="2">
    <source>
        <dbReference type="Proteomes" id="UP001149090"/>
    </source>
</evidence>
<reference evidence="1" key="1">
    <citation type="submission" date="2022-10" db="EMBL/GenBank/DDBJ databases">
        <title>Novel sulphate-reducing endosymbionts in the free-living metamonad Anaeramoeba.</title>
        <authorList>
            <person name="Jerlstrom-Hultqvist J."/>
            <person name="Cepicka I."/>
            <person name="Gallot-Lavallee L."/>
            <person name="Salas-Leiva D."/>
            <person name="Curtis B.A."/>
            <person name="Zahonova K."/>
            <person name="Pipaliya S."/>
            <person name="Dacks J."/>
            <person name="Roger A.J."/>
        </authorList>
    </citation>
    <scope>NUCLEOTIDE SEQUENCE</scope>
    <source>
        <strain evidence="1">BMAN</strain>
    </source>
</reference>
<protein>
    <submittedName>
        <fullName evidence="1">Uncharacterized protein</fullName>
    </submittedName>
</protein>
<sequence>MVYCFQLDSTKNTNGDSAIQSKTYLTIPTNNKQKFTHKIGVSQIETDIYLFCLNYLLILKLTIPSNHFDLKVYELLYFLGSLSVTIQTIIRDSVFQMISEIFSIFPNKNQNILGYSNITLDENPFLIKAKYHDNQNISLPFHITDSCPKTRFKRSFVFATTFIMDHNKQPKSKIFPKSTKLGFFIYTQAKLTLNGFDISLLRRNVINIQENDFLSMNQIQLDQKFNIL</sequence>